<dbReference type="Gene3D" id="3.40.640.10">
    <property type="entry name" value="Type I PLP-dependent aspartate aminotransferase-like (Major domain)"/>
    <property type="match status" value="1"/>
</dbReference>
<comment type="cofactor">
    <cofactor evidence="1 7">
        <name>pyridoxal 5'-phosphate</name>
        <dbReference type="ChEBI" id="CHEBI:597326"/>
    </cofactor>
</comment>
<evidence type="ECO:0000313" key="9">
    <source>
        <dbReference type="EMBL" id="OSQ35898.1"/>
    </source>
</evidence>
<evidence type="ECO:0000256" key="2">
    <source>
        <dbReference type="ARBA" id="ARBA00007441"/>
    </source>
</evidence>
<dbReference type="PANTHER" id="PTHR46383:SF3">
    <property type="entry name" value="ASPARTATE AMINOTRANSFERASE-RELATED"/>
    <property type="match status" value="1"/>
</dbReference>
<reference evidence="9 10" key="1">
    <citation type="submission" date="2014-03" db="EMBL/GenBank/DDBJ databases">
        <title>The draft genome sequence of Thalassospira mesophila JCM 18969.</title>
        <authorList>
            <person name="Lai Q."/>
            <person name="Shao Z."/>
        </authorList>
    </citation>
    <scope>NUCLEOTIDE SEQUENCE [LARGE SCALE GENOMIC DNA]</scope>
    <source>
        <strain evidence="9 10">JCM 18969</strain>
    </source>
</reference>
<evidence type="ECO:0000256" key="6">
    <source>
        <dbReference type="ARBA" id="ARBA00049185"/>
    </source>
</evidence>
<feature type="domain" description="Aminotransferase class I/classII large" evidence="8">
    <location>
        <begin position="41"/>
        <end position="392"/>
    </location>
</feature>
<keyword evidence="10" id="KW-1185">Reference proteome</keyword>
<keyword evidence="3 7" id="KW-0032">Aminotransferase</keyword>
<dbReference type="STRING" id="1293891.TMES_20030"/>
<evidence type="ECO:0000256" key="7">
    <source>
        <dbReference type="RuleBase" id="RU000481"/>
    </source>
</evidence>
<dbReference type="InterPro" id="IPR004838">
    <property type="entry name" value="NHTrfase_class1_PyrdxlP-BS"/>
</dbReference>
<dbReference type="InterPro" id="IPR015422">
    <property type="entry name" value="PyrdxlP-dep_Trfase_small"/>
</dbReference>
<keyword evidence="4 7" id="KW-0808">Transferase</keyword>
<dbReference type="GO" id="GO:0004069">
    <property type="term" value="F:L-aspartate:2-oxoglutarate aminotransferase activity"/>
    <property type="evidence" value="ECO:0007669"/>
    <property type="project" value="UniProtKB-EC"/>
</dbReference>
<evidence type="ECO:0000256" key="4">
    <source>
        <dbReference type="ARBA" id="ARBA00022679"/>
    </source>
</evidence>
<dbReference type="InterPro" id="IPR050596">
    <property type="entry name" value="AspAT/PAT-like"/>
</dbReference>
<dbReference type="EC" id="2.6.1.-" evidence="7"/>
<dbReference type="PANTHER" id="PTHR46383">
    <property type="entry name" value="ASPARTATE AMINOTRANSFERASE"/>
    <property type="match status" value="1"/>
</dbReference>
<dbReference type="NCBIfam" id="NF004770">
    <property type="entry name" value="PRK06108.1"/>
    <property type="match status" value="1"/>
</dbReference>
<dbReference type="Gene3D" id="3.90.1150.10">
    <property type="entry name" value="Aspartate Aminotransferase, domain 1"/>
    <property type="match status" value="1"/>
</dbReference>
<keyword evidence="5" id="KW-0663">Pyridoxal phosphate</keyword>
<dbReference type="EMBL" id="JFKA01000014">
    <property type="protein sequence ID" value="OSQ35898.1"/>
    <property type="molecule type" value="Genomic_DNA"/>
</dbReference>
<dbReference type="InterPro" id="IPR004839">
    <property type="entry name" value="Aminotransferase_I/II_large"/>
</dbReference>
<dbReference type="PROSITE" id="PS00105">
    <property type="entry name" value="AA_TRANSFER_CLASS_1"/>
    <property type="match status" value="1"/>
</dbReference>
<proteinExistence type="inferred from homology"/>
<protein>
    <recommendedName>
        <fullName evidence="7">Aminotransferase</fullName>
        <ecNumber evidence="7">2.6.1.-</ecNumber>
    </recommendedName>
</protein>
<evidence type="ECO:0000256" key="3">
    <source>
        <dbReference type="ARBA" id="ARBA00022576"/>
    </source>
</evidence>
<dbReference type="InterPro" id="IPR015421">
    <property type="entry name" value="PyrdxlP-dep_Trfase_major"/>
</dbReference>
<evidence type="ECO:0000256" key="1">
    <source>
        <dbReference type="ARBA" id="ARBA00001933"/>
    </source>
</evidence>
<gene>
    <name evidence="9" type="ORF">TMES_20030</name>
</gene>
<dbReference type="RefSeq" id="WP_085585938.1">
    <property type="nucleotide sequence ID" value="NZ_JFKA01000014.1"/>
</dbReference>
<comment type="caution">
    <text evidence="9">The sequence shown here is derived from an EMBL/GenBank/DDBJ whole genome shotgun (WGS) entry which is preliminary data.</text>
</comment>
<dbReference type="SUPFAM" id="SSF53383">
    <property type="entry name" value="PLP-dependent transferases"/>
    <property type="match status" value="1"/>
</dbReference>
<dbReference type="AlphaFoldDB" id="A0A1Y2KVZ6"/>
<dbReference type="GO" id="GO:0030170">
    <property type="term" value="F:pyridoxal phosphate binding"/>
    <property type="evidence" value="ECO:0007669"/>
    <property type="project" value="InterPro"/>
</dbReference>
<accession>A0A1Y2KVZ6</accession>
<evidence type="ECO:0000313" key="10">
    <source>
        <dbReference type="Proteomes" id="UP000193391"/>
    </source>
</evidence>
<evidence type="ECO:0000259" key="8">
    <source>
        <dbReference type="Pfam" id="PF00155"/>
    </source>
</evidence>
<dbReference type="CDD" id="cd00609">
    <property type="entry name" value="AAT_like"/>
    <property type="match status" value="1"/>
</dbReference>
<dbReference type="InterPro" id="IPR015424">
    <property type="entry name" value="PyrdxlP-dep_Trfase"/>
</dbReference>
<dbReference type="Proteomes" id="UP000193391">
    <property type="component" value="Unassembled WGS sequence"/>
</dbReference>
<dbReference type="OrthoDB" id="9763453at2"/>
<sequence>MSSADFATRSPFVHQGIRQVVRDITPSQIREVAHLGMGRKNVVPLWFGEPDQPTPEFIRKAAMDALAAGDTFYQPNAGIAPLREALAGYMNGLYQTALTPDNVIVTVSGLNAIMVTLQAVLAAGDHLVTTAPIWPNIVAIPRVLGADVSTVPLRADGEKGGWQLDLDALFAACGANTKVILLNTPNNPTGWMMPADDQARLVEFADKHGIWIIADEVYARLVYNGQDCAPSFVPLMTENRRIMVINSFSKAWAMTGWRLGWITAPAAITGELEKLMEFNVSCPAGFIQQAGIVALHDGEDFVVSSRNRYARSRKVLVERLSNMPRIMLPEAEAAFYAFFKVEGVSDTLSFAKNLLLDEGIGLAPGEAFGPEGAGYIRACYAVSEARIHQAMDGLERFLARN</sequence>
<organism evidence="9 10">
    <name type="scientific">Thalassospira mesophila</name>
    <dbReference type="NCBI Taxonomy" id="1293891"/>
    <lineage>
        <taxon>Bacteria</taxon>
        <taxon>Pseudomonadati</taxon>
        <taxon>Pseudomonadota</taxon>
        <taxon>Alphaproteobacteria</taxon>
        <taxon>Rhodospirillales</taxon>
        <taxon>Thalassospiraceae</taxon>
        <taxon>Thalassospira</taxon>
    </lineage>
</organism>
<dbReference type="Pfam" id="PF00155">
    <property type="entry name" value="Aminotran_1_2"/>
    <property type="match status" value="1"/>
</dbReference>
<dbReference type="GO" id="GO:0006520">
    <property type="term" value="P:amino acid metabolic process"/>
    <property type="evidence" value="ECO:0007669"/>
    <property type="project" value="InterPro"/>
</dbReference>
<evidence type="ECO:0000256" key="5">
    <source>
        <dbReference type="ARBA" id="ARBA00022898"/>
    </source>
</evidence>
<name>A0A1Y2KVZ6_9PROT</name>
<comment type="similarity">
    <text evidence="2 7">Belongs to the class-I pyridoxal-phosphate-dependent aminotransferase family.</text>
</comment>
<comment type="catalytic activity">
    <reaction evidence="6">
        <text>L-aspartate + 2-oxoglutarate = oxaloacetate + L-glutamate</text>
        <dbReference type="Rhea" id="RHEA:21824"/>
        <dbReference type="ChEBI" id="CHEBI:16452"/>
        <dbReference type="ChEBI" id="CHEBI:16810"/>
        <dbReference type="ChEBI" id="CHEBI:29985"/>
        <dbReference type="ChEBI" id="CHEBI:29991"/>
        <dbReference type="EC" id="2.6.1.1"/>
    </reaction>
</comment>